<evidence type="ECO:0000313" key="6">
    <source>
        <dbReference type="Proteomes" id="UP000292235"/>
    </source>
</evidence>
<dbReference type="Pfam" id="PF00294">
    <property type="entry name" value="PfkB"/>
    <property type="match status" value="1"/>
</dbReference>
<evidence type="ECO:0000256" key="2">
    <source>
        <dbReference type="ARBA" id="ARBA00022679"/>
    </source>
</evidence>
<dbReference type="Proteomes" id="UP000292235">
    <property type="component" value="Chromosome"/>
</dbReference>
<organism evidence="5 6">
    <name type="scientific">Streptomonospora litoralis</name>
    <dbReference type="NCBI Taxonomy" id="2498135"/>
    <lineage>
        <taxon>Bacteria</taxon>
        <taxon>Bacillati</taxon>
        <taxon>Actinomycetota</taxon>
        <taxon>Actinomycetes</taxon>
        <taxon>Streptosporangiales</taxon>
        <taxon>Nocardiopsidaceae</taxon>
        <taxon>Streptomonospora</taxon>
    </lineage>
</organism>
<evidence type="ECO:0000313" key="5">
    <source>
        <dbReference type="EMBL" id="QBI53685.1"/>
    </source>
</evidence>
<gene>
    <name evidence="5" type="primary">kdgK2</name>
    <name evidence="5" type="ORF">EKD16_09460</name>
</gene>
<evidence type="ECO:0000259" key="4">
    <source>
        <dbReference type="Pfam" id="PF00294"/>
    </source>
</evidence>
<dbReference type="GO" id="GO:0008673">
    <property type="term" value="F:2-dehydro-3-deoxygluconokinase activity"/>
    <property type="evidence" value="ECO:0007669"/>
    <property type="project" value="UniProtKB-EC"/>
</dbReference>
<keyword evidence="3 5" id="KW-0418">Kinase</keyword>
<dbReference type="InterPro" id="IPR011611">
    <property type="entry name" value="PfkB_dom"/>
</dbReference>
<dbReference type="CDD" id="cd01166">
    <property type="entry name" value="KdgK"/>
    <property type="match status" value="1"/>
</dbReference>
<dbReference type="InterPro" id="IPR052700">
    <property type="entry name" value="Carb_kinase_PfkB-like"/>
</dbReference>
<dbReference type="InterPro" id="IPR029056">
    <property type="entry name" value="Ribokinase-like"/>
</dbReference>
<evidence type="ECO:0000256" key="1">
    <source>
        <dbReference type="ARBA" id="ARBA00010688"/>
    </source>
</evidence>
<keyword evidence="6" id="KW-1185">Reference proteome</keyword>
<dbReference type="RefSeq" id="WP_131098002.1">
    <property type="nucleotide sequence ID" value="NZ_CP036455.1"/>
</dbReference>
<name>A0A4P6PZQ3_9ACTN</name>
<dbReference type="PANTHER" id="PTHR43320:SF2">
    <property type="entry name" value="2-DEHYDRO-3-DEOXYGLUCONOKINASE_2-DEHYDRO-3-DEOXYGALACTONOKINASE"/>
    <property type="match status" value="1"/>
</dbReference>
<keyword evidence="2 5" id="KW-0808">Transferase</keyword>
<dbReference type="PANTHER" id="PTHR43320">
    <property type="entry name" value="SUGAR KINASE"/>
    <property type="match status" value="1"/>
</dbReference>
<dbReference type="OrthoDB" id="9808601at2"/>
<protein>
    <submittedName>
        <fullName evidence="5">2-dehydro-3-deoxygluconokinase</fullName>
        <ecNumber evidence="5">2.7.1.45</ecNumber>
    </submittedName>
</protein>
<evidence type="ECO:0000256" key="3">
    <source>
        <dbReference type="ARBA" id="ARBA00022777"/>
    </source>
</evidence>
<dbReference type="EC" id="2.7.1.45" evidence="5"/>
<comment type="similarity">
    <text evidence="1">Belongs to the carbohydrate kinase PfkB family.</text>
</comment>
<proteinExistence type="inferred from homology"/>
<reference evidence="5 6" key="1">
    <citation type="submission" date="2019-02" db="EMBL/GenBank/DDBJ databases">
        <authorList>
            <person name="Khodamoradi S."/>
            <person name="Hahnke R.L."/>
            <person name="Kaempfer P."/>
            <person name="Schumann P."/>
            <person name="Rohde M."/>
            <person name="Steinert M."/>
            <person name="Luzhetskyy A."/>
            <person name="Wink J."/>
            <person name="Ruckert C."/>
        </authorList>
    </citation>
    <scope>NUCLEOTIDE SEQUENCE [LARGE SCALE GENOMIC DNA]</scope>
    <source>
        <strain evidence="5 6">M2</strain>
    </source>
</reference>
<dbReference type="EMBL" id="CP036455">
    <property type="protein sequence ID" value="QBI53685.1"/>
    <property type="molecule type" value="Genomic_DNA"/>
</dbReference>
<feature type="domain" description="Carbohydrate kinase PfkB" evidence="4">
    <location>
        <begin position="5"/>
        <end position="289"/>
    </location>
</feature>
<dbReference type="SUPFAM" id="SSF53613">
    <property type="entry name" value="Ribokinase-like"/>
    <property type="match status" value="1"/>
</dbReference>
<dbReference type="Gene3D" id="3.40.1190.20">
    <property type="match status" value="1"/>
</dbReference>
<sequence>MTGPVVCVGETMALLVPTTARPLDSAPHLAVTAAGAESNVACTLAGLGHPAAWVSAVGEDPFGRVVVRSVAERGVDVSGVRVDSDRPTGLFAKDPAPAGSTVHYYRAGSAASALGVETVHAPPVRDAAVVHLSGVTPALSPACDALSERLLADPDLTVSFDVNHRARLWRPGRAAERLLELARLADVVLVGRDEAEELWGTATPSRIRALLPDVPQLVVKDAEHGATEFRAEETTRVPSPAVGVVEPVGAGDAFAAGYLAGGLRGLDAAGRLRLGHLCAGRVLRVTGDLADPPRAGEWDAALACPDEDWGEAAAALLSVRSGDDEEEEAWTTAERRR</sequence>
<dbReference type="KEGG" id="strr:EKD16_09460"/>
<accession>A0A4P6PZQ3</accession>
<dbReference type="AlphaFoldDB" id="A0A4P6PZQ3"/>